<dbReference type="PROSITE" id="PS50878">
    <property type="entry name" value="RT_POL"/>
    <property type="match status" value="1"/>
</dbReference>
<dbReference type="InterPro" id="IPR012337">
    <property type="entry name" value="RNaseH-like_sf"/>
</dbReference>
<evidence type="ECO:0000259" key="2">
    <source>
        <dbReference type="PROSITE" id="PS50879"/>
    </source>
</evidence>
<reference evidence="4" key="1">
    <citation type="journal article" date="2015" name="Proc. Natl. Acad. Sci. U.S.A.">
        <title>Genome sequence of the Asian Tiger mosquito, Aedes albopictus, reveals insights into its biology, genetics, and evolution.</title>
        <authorList>
            <person name="Chen X.G."/>
            <person name="Jiang X."/>
            <person name="Gu J."/>
            <person name="Xu M."/>
            <person name="Wu Y."/>
            <person name="Deng Y."/>
            <person name="Zhang C."/>
            <person name="Bonizzoni M."/>
            <person name="Dermauw W."/>
            <person name="Vontas J."/>
            <person name="Armbruster P."/>
            <person name="Huang X."/>
            <person name="Yang Y."/>
            <person name="Zhang H."/>
            <person name="He W."/>
            <person name="Peng H."/>
            <person name="Liu Y."/>
            <person name="Wu K."/>
            <person name="Chen J."/>
            <person name="Lirakis M."/>
            <person name="Topalis P."/>
            <person name="Van Leeuwen T."/>
            <person name="Hall A.B."/>
            <person name="Jiang X."/>
            <person name="Thorpe C."/>
            <person name="Mueller R.L."/>
            <person name="Sun C."/>
            <person name="Waterhouse R.M."/>
            <person name="Yan G."/>
            <person name="Tu Z.J."/>
            <person name="Fang X."/>
            <person name="James A.A."/>
        </authorList>
    </citation>
    <scope>NUCLEOTIDE SEQUENCE [LARGE SCALE GENOMIC DNA]</scope>
    <source>
        <strain evidence="4">Foshan</strain>
    </source>
</reference>
<sequence>MSFNLGQLTTSRISYMGLPQGSCLSPLLYNFYVKDIDSCLEGQCTLRQLADDAVVSLKGPHAEMLQRPLQNSLNNLSIWARHLGIEFAPQKTQLVVFSRKRNPAQLKLNLLGIEIDQSLTSKYLGVWFDSKGTWGTQIKYLVQKCQQRNNFLRTITGTWWGAHPEDLIKLYKTTILSVIEYGSFCFHSAANCHLIKLERIQYRCLRIALGCMHSTHNASLEVLAGVKPLQNRFWELSLRLLIECGVSNTRVIENFEEMLSLNTQSKFMRIYLFYMSSDISLPTYNPPRVHFTNDSSSVKYDLFMKQAIQGIPDQLRCISIPRIFNEKYQNVNSCKRFFTDGSRINGSTGFGVFNENSTAFRKLQEPCSVYVAELAAIDFALGMISNMPADHFFIFSDSLSSIEALRSMKPVKHASYFLTKIREQMYALVERSYKITFVWVPSHCSIYGNEKADSLAKEGAQEGEIYDRRISHDEFFHLVCQSSLQSWQHDWRDGQLGRWLHSIIPNVSLRAWHYGLDVGRDFIRVMSRLMSNHYSLGAHLHRINLALDNLCTKCGSGYDDIDHVVWQCPDNDASRALLLDTLEARGRQPFVLVRDVLGTRDVTYMGCIFDFLRSAGMKV</sequence>
<dbReference type="GeneID" id="134287503"/>
<proteinExistence type="predicted"/>
<dbReference type="Proteomes" id="UP000069940">
    <property type="component" value="Unassembled WGS sequence"/>
</dbReference>
<dbReference type="CDD" id="cd09276">
    <property type="entry name" value="Rnase_HI_RT_non_LTR"/>
    <property type="match status" value="1"/>
</dbReference>
<name>A0ABM1YSU4_AEDAL</name>
<protein>
    <submittedName>
        <fullName evidence="3">Uncharacterized protein</fullName>
    </submittedName>
</protein>
<feature type="domain" description="Reverse transcriptase" evidence="1">
    <location>
        <begin position="1"/>
        <end position="115"/>
    </location>
</feature>
<evidence type="ECO:0000313" key="4">
    <source>
        <dbReference type="Proteomes" id="UP000069940"/>
    </source>
</evidence>
<dbReference type="SUPFAM" id="SSF53098">
    <property type="entry name" value="Ribonuclease H-like"/>
    <property type="match status" value="1"/>
</dbReference>
<dbReference type="Gene3D" id="3.30.420.10">
    <property type="entry name" value="Ribonuclease H-like superfamily/Ribonuclease H"/>
    <property type="match status" value="1"/>
</dbReference>
<feature type="domain" description="RNase H type-1" evidence="2">
    <location>
        <begin position="331"/>
        <end position="461"/>
    </location>
</feature>
<accession>A0ABM1YSU4</accession>
<keyword evidence="4" id="KW-1185">Reference proteome</keyword>
<dbReference type="EnsemblMetazoa" id="AALFPA23_011857.R16860">
    <property type="protein sequence ID" value="AALFPA23_011857.P16860"/>
    <property type="gene ID" value="AALFPA23_011857"/>
</dbReference>
<reference evidence="3" key="2">
    <citation type="submission" date="2025-05" db="UniProtKB">
        <authorList>
            <consortium name="EnsemblMetazoa"/>
        </authorList>
    </citation>
    <scope>IDENTIFICATION</scope>
    <source>
        <strain evidence="3">Foshan</strain>
    </source>
</reference>
<dbReference type="InterPro" id="IPR036397">
    <property type="entry name" value="RNaseH_sf"/>
</dbReference>
<dbReference type="PANTHER" id="PTHR33332">
    <property type="entry name" value="REVERSE TRANSCRIPTASE DOMAIN-CONTAINING PROTEIN"/>
    <property type="match status" value="1"/>
</dbReference>
<dbReference type="Pfam" id="PF00075">
    <property type="entry name" value="RNase_H"/>
    <property type="match status" value="1"/>
</dbReference>
<dbReference type="PROSITE" id="PS50879">
    <property type="entry name" value="RNASE_H_1"/>
    <property type="match status" value="1"/>
</dbReference>
<dbReference type="Pfam" id="PF00078">
    <property type="entry name" value="RVT_1"/>
    <property type="match status" value="1"/>
</dbReference>
<dbReference type="InterPro" id="IPR000477">
    <property type="entry name" value="RT_dom"/>
</dbReference>
<dbReference type="RefSeq" id="XP_062705376.1">
    <property type="nucleotide sequence ID" value="XM_062849392.1"/>
</dbReference>
<evidence type="ECO:0000313" key="3">
    <source>
        <dbReference type="EnsemblMetazoa" id="AALFPA23_011857.P16860"/>
    </source>
</evidence>
<dbReference type="InterPro" id="IPR002156">
    <property type="entry name" value="RNaseH_domain"/>
</dbReference>
<evidence type="ECO:0000259" key="1">
    <source>
        <dbReference type="PROSITE" id="PS50878"/>
    </source>
</evidence>
<organism evidence="3 4">
    <name type="scientific">Aedes albopictus</name>
    <name type="common">Asian tiger mosquito</name>
    <name type="synonym">Stegomyia albopicta</name>
    <dbReference type="NCBI Taxonomy" id="7160"/>
    <lineage>
        <taxon>Eukaryota</taxon>
        <taxon>Metazoa</taxon>
        <taxon>Ecdysozoa</taxon>
        <taxon>Arthropoda</taxon>
        <taxon>Hexapoda</taxon>
        <taxon>Insecta</taxon>
        <taxon>Pterygota</taxon>
        <taxon>Neoptera</taxon>
        <taxon>Endopterygota</taxon>
        <taxon>Diptera</taxon>
        <taxon>Nematocera</taxon>
        <taxon>Culicoidea</taxon>
        <taxon>Culicidae</taxon>
        <taxon>Culicinae</taxon>
        <taxon>Aedini</taxon>
        <taxon>Aedes</taxon>
        <taxon>Stegomyia</taxon>
    </lineage>
</organism>